<name>A0A6B2LB84_9EUKA</name>
<dbReference type="InterPro" id="IPR043472">
    <property type="entry name" value="Macro_dom-like"/>
</dbReference>
<proteinExistence type="predicted"/>
<dbReference type="PANTHER" id="PTHR35596:SF1">
    <property type="entry name" value="MICROBIAL-TYPE PARG CATALYTIC DOMAIN-CONTAINING PROTEIN"/>
    <property type="match status" value="1"/>
</dbReference>
<dbReference type="InterPro" id="IPR012664">
    <property type="entry name" value="CHP02452"/>
</dbReference>
<organism evidence="2">
    <name type="scientific">Arcella intermedia</name>
    <dbReference type="NCBI Taxonomy" id="1963864"/>
    <lineage>
        <taxon>Eukaryota</taxon>
        <taxon>Amoebozoa</taxon>
        <taxon>Tubulinea</taxon>
        <taxon>Elardia</taxon>
        <taxon>Arcellinida</taxon>
        <taxon>Sphaerothecina</taxon>
        <taxon>Arcellidae</taxon>
        <taxon>Arcella</taxon>
    </lineage>
</organism>
<dbReference type="Gene3D" id="3.40.220.10">
    <property type="entry name" value="Leucine Aminopeptidase, subunit E, domain 1"/>
    <property type="match status" value="1"/>
</dbReference>
<dbReference type="SUPFAM" id="SSF52949">
    <property type="entry name" value="Macro domain-like"/>
    <property type="match status" value="1"/>
</dbReference>
<feature type="domain" description="Microbial-type PARG catalytic" evidence="1">
    <location>
        <begin position="25"/>
        <end position="166"/>
    </location>
</feature>
<dbReference type="AlphaFoldDB" id="A0A6B2LB84"/>
<evidence type="ECO:0000259" key="1">
    <source>
        <dbReference type="Pfam" id="PF10021"/>
    </source>
</evidence>
<dbReference type="EMBL" id="GIBP01005201">
    <property type="protein sequence ID" value="NDV34170.1"/>
    <property type="molecule type" value="Transcribed_RNA"/>
</dbReference>
<sequence length="303" mass="33982">MKHFAEYQHQPDKLRALRILVQIGTIQASLRGKYFLPDGRGVLLNKKLIENSARCTVMYGSEHKFPNNMVTCPATKIHVIHGDCLESALWLKKEFKCNPVCLNMASRSNPGGGYRKGSGAQEENLHRRTTLFNCLDDPYLLNPKKNWSYPLPDFGGIYAKDCVVFRRSEEHGYAFMEEPELMSFVCVFAYSNPPLEANDKGELRIGKKVANDTKKKIETIFNIAKVQGHDSIILSAFGCGAYGNPPKHMAELFKEVISSKFSSAFSHIVFSIYDDHNTGQDHNPDGNLNSFAAVFGIVPSKLE</sequence>
<dbReference type="PIRSF" id="PIRSF014899">
    <property type="entry name" value="UCP014899"/>
    <property type="match status" value="1"/>
</dbReference>
<protein>
    <recommendedName>
        <fullName evidence="1">Microbial-type PARG catalytic domain-containing protein</fullName>
    </recommendedName>
</protein>
<reference evidence="2" key="1">
    <citation type="journal article" date="2020" name="J. Eukaryot. Microbiol.">
        <title>De novo Sequencing, Assembly and Annotation of the Transcriptome for the Free-Living Testate Amoeba Arcella intermedia.</title>
        <authorList>
            <person name="Ribeiro G.M."/>
            <person name="Porfirio-Sousa A.L."/>
            <person name="Maurer-Alcala X.X."/>
            <person name="Katz L.A."/>
            <person name="Lahr D.J.G."/>
        </authorList>
    </citation>
    <scope>NUCLEOTIDE SEQUENCE</scope>
</reference>
<dbReference type="Pfam" id="PF10021">
    <property type="entry name" value="PARG_cat_microb"/>
    <property type="match status" value="1"/>
</dbReference>
<accession>A0A6B2LB84</accession>
<dbReference type="PANTHER" id="PTHR35596">
    <property type="entry name" value="DUF2263 DOMAIN-CONTAINING PROTEIN"/>
    <property type="match status" value="1"/>
</dbReference>
<dbReference type="NCBIfam" id="TIGR02452">
    <property type="entry name" value="TIGR02452 family protein"/>
    <property type="match status" value="1"/>
</dbReference>
<evidence type="ECO:0000313" key="2">
    <source>
        <dbReference type="EMBL" id="NDV34170.1"/>
    </source>
</evidence>
<dbReference type="InterPro" id="IPR019261">
    <property type="entry name" value="PARG_cat_microbial"/>
</dbReference>